<sequence>MVKATHDQRSYLSDKECFPQLSALAAAADDCVAKGRAEHLTHDCRAWFDSLLLSDDLSRIVVQSLQSVANGDLVHHDWLSKTAEEWVVLETRDYSLRLVARKPRPAPLLQSLNFNCLVGNMSGQEFSIARYYFPPDSKIDEFKVGLQASENGRIILARGQSVELLASQDIPKIDIRIPTLTLTLYSKVYAPLIWCFDTASLKSVMALASHDSPVRRQAGASMLQHIHQSETLPVEASLANLSKLVLDSSHFVRWAAIQGLCAIDLEYARPYLLRAANDPHSSIASAAQRAIKTYLN</sequence>
<dbReference type="SUPFAM" id="SSF48371">
    <property type="entry name" value="ARM repeat"/>
    <property type="match status" value="1"/>
</dbReference>
<name>A0A837AQ26_XANVA</name>
<reference evidence="1" key="1">
    <citation type="submission" date="2012-05" db="EMBL/GenBank/DDBJ databases">
        <authorList>
            <person name="Studholme D.J."/>
            <person name="Wasukira A."/>
            <person name="Grant M."/>
        </authorList>
    </citation>
    <scope>NUCLEOTIDE SEQUENCE [LARGE SCALE GENOMIC DNA]</scope>
    <source>
        <strain evidence="1">NCPPB 890</strain>
    </source>
</reference>
<dbReference type="Pfam" id="PF13646">
    <property type="entry name" value="HEAT_2"/>
    <property type="match status" value="1"/>
</dbReference>
<evidence type="ECO:0000313" key="1">
    <source>
        <dbReference type="EMBL" id="KFA03563.1"/>
    </source>
</evidence>
<organism evidence="1">
    <name type="scientific">Xanthomonas vasicola pv. vasculorum NCPPB 890</name>
    <dbReference type="NCBI Taxonomy" id="1184265"/>
    <lineage>
        <taxon>Bacteria</taxon>
        <taxon>Pseudomonadati</taxon>
        <taxon>Pseudomonadota</taxon>
        <taxon>Gammaproteobacteria</taxon>
        <taxon>Lysobacterales</taxon>
        <taxon>Lysobacteraceae</taxon>
        <taxon>Xanthomonas</taxon>
    </lineage>
</organism>
<dbReference type="Gene3D" id="1.25.10.10">
    <property type="entry name" value="Leucine-rich Repeat Variant"/>
    <property type="match status" value="1"/>
</dbReference>
<dbReference type="RefSeq" id="WP_017115513.1">
    <property type="nucleotide sequence ID" value="NZ_AKBN02000034.1"/>
</dbReference>
<comment type="caution">
    <text evidence="1">The sequence shown here is derived from an EMBL/GenBank/DDBJ whole genome shotgun (WGS) entry which is preliminary data.</text>
</comment>
<dbReference type="InterPro" id="IPR016024">
    <property type="entry name" value="ARM-type_fold"/>
</dbReference>
<dbReference type="AlphaFoldDB" id="A0A837AQ26"/>
<proteinExistence type="predicted"/>
<dbReference type="EMBL" id="AKBN01000126">
    <property type="protein sequence ID" value="KFA03563.1"/>
    <property type="molecule type" value="Genomic_DNA"/>
</dbReference>
<dbReference type="InterPro" id="IPR011989">
    <property type="entry name" value="ARM-like"/>
</dbReference>
<gene>
    <name evidence="1" type="ORF">A11K_0102730</name>
</gene>
<protein>
    <submittedName>
        <fullName evidence="1">Uncharacterized protein</fullName>
    </submittedName>
</protein>
<accession>A0A837AQ26</accession>